<name>S9NVR9_CYSF2</name>
<comment type="caution">
    <text evidence="1">The sequence shown here is derived from an EMBL/GenBank/DDBJ whole genome shotgun (WGS) entry which is preliminary data.</text>
</comment>
<evidence type="ECO:0000313" key="1">
    <source>
        <dbReference type="EMBL" id="EPX55011.1"/>
    </source>
</evidence>
<proteinExistence type="predicted"/>
<keyword evidence="2" id="KW-1185">Reference proteome</keyword>
<evidence type="ECO:0000313" key="2">
    <source>
        <dbReference type="Proteomes" id="UP000011682"/>
    </source>
</evidence>
<accession>S9NVR9</accession>
<dbReference type="EMBL" id="ANAH02000075">
    <property type="protein sequence ID" value="EPX55011.1"/>
    <property type="molecule type" value="Genomic_DNA"/>
</dbReference>
<reference evidence="1" key="1">
    <citation type="submission" date="2013-05" db="EMBL/GenBank/DDBJ databases">
        <title>Genome assembly of Cystobacter fuscus DSM 2262.</title>
        <authorList>
            <person name="Sharma G."/>
            <person name="Khatri I."/>
            <person name="Kaur C."/>
            <person name="Mayilraj S."/>
            <person name="Subramanian S."/>
        </authorList>
    </citation>
    <scope>NUCLEOTIDE SEQUENCE [LARGE SCALE GENOMIC DNA]</scope>
    <source>
        <strain evidence="1">DSM 2262</strain>
    </source>
</reference>
<protein>
    <submittedName>
        <fullName evidence="1">Uncharacterized protein</fullName>
    </submittedName>
</protein>
<dbReference type="Proteomes" id="UP000011682">
    <property type="component" value="Unassembled WGS sequence"/>
</dbReference>
<sequence length="147" mass="15196">MGGAMGIRSFLDLLGPSGAGLRLSGLCDQAEAGDYCRGIERAGLGPCPDRRALEALGFGVCESDLEDELIRALGPAAVLDVVAAAGEAASPRRLQAQPAQRGRPLPQQLHRFFGSQGGRKERYATLLVEALAPSALPAPLLHALAGA</sequence>
<organism evidence="1 2">
    <name type="scientific">Cystobacter fuscus (strain ATCC 25194 / DSM 2262 / NBRC 100088 / M29)</name>
    <dbReference type="NCBI Taxonomy" id="1242864"/>
    <lineage>
        <taxon>Bacteria</taxon>
        <taxon>Pseudomonadati</taxon>
        <taxon>Myxococcota</taxon>
        <taxon>Myxococcia</taxon>
        <taxon>Myxococcales</taxon>
        <taxon>Cystobacterineae</taxon>
        <taxon>Archangiaceae</taxon>
        <taxon>Cystobacter</taxon>
    </lineage>
</organism>
<dbReference type="eggNOG" id="COG3593">
    <property type="taxonomic scope" value="Bacteria"/>
</dbReference>
<gene>
    <name evidence="1" type="ORF">D187_009750</name>
</gene>
<dbReference type="AlphaFoldDB" id="S9NVR9"/>